<feature type="domain" description="PAS" evidence="6">
    <location>
        <begin position="346"/>
        <end position="439"/>
    </location>
</feature>
<keyword evidence="1" id="KW-0285">Flavoprotein</keyword>
<dbReference type="InterPro" id="IPR046347">
    <property type="entry name" value="bZIP_sf"/>
</dbReference>
<feature type="compositionally biased region" description="Polar residues" evidence="4">
    <location>
        <begin position="525"/>
        <end position="534"/>
    </location>
</feature>
<dbReference type="Gene3D" id="3.30.450.20">
    <property type="entry name" value="PAS domain"/>
    <property type="match status" value="1"/>
</dbReference>
<evidence type="ECO:0000256" key="3">
    <source>
        <dbReference type="ARBA" id="ARBA00022991"/>
    </source>
</evidence>
<dbReference type="PANTHER" id="PTHR47429:SF8">
    <property type="entry name" value="PHOTOTROPIN-1-LIKE"/>
    <property type="match status" value="1"/>
</dbReference>
<evidence type="ECO:0000256" key="4">
    <source>
        <dbReference type="SAM" id="MobiDB-lite"/>
    </source>
</evidence>
<dbReference type="InterPro" id="IPR004827">
    <property type="entry name" value="bZIP"/>
</dbReference>
<reference evidence="7" key="1">
    <citation type="journal article" date="2016" name="Proc. Natl. Acad. Sci. U.S.A.">
        <title>Functional and topological diversity of LOV domain photoreceptors.</title>
        <authorList>
            <person name="Glantz S.T."/>
            <person name="Carpenter E.J."/>
            <person name="Melkonian M."/>
            <person name="Gardner K.H."/>
            <person name="Boyden E.S."/>
            <person name="Wong G.K."/>
            <person name="Chow B.Y."/>
        </authorList>
    </citation>
    <scope>NUCLEOTIDE SEQUENCE</scope>
    <source>
        <strain evidence="7">APTP_2003128</strain>
    </source>
</reference>
<evidence type="ECO:0000259" key="6">
    <source>
        <dbReference type="Pfam" id="PF13426"/>
    </source>
</evidence>
<dbReference type="Pfam" id="PF07716">
    <property type="entry name" value="bZIP_2"/>
    <property type="match status" value="1"/>
</dbReference>
<evidence type="ECO:0000256" key="2">
    <source>
        <dbReference type="ARBA" id="ARBA00022643"/>
    </source>
</evidence>
<feature type="region of interest" description="Disordered" evidence="4">
    <location>
        <begin position="269"/>
        <end position="320"/>
    </location>
</feature>
<dbReference type="AlphaFoldDB" id="A0A126WUS5"/>
<evidence type="ECO:0000256" key="1">
    <source>
        <dbReference type="ARBA" id="ARBA00022630"/>
    </source>
</evidence>
<sequence>MAPSKPGRKIANAVMRAESLTMADDVTRAPRQESEELNVISSATDSGVIRSGTAISLGLTFSNDGDLLTEASSSLPAHVLLKHESSSRRGHQSKDIYVGTIPSVCSKGVANAAVVDGGSSEGPSSDAVRSNIGQSERVTVKNCSFDVKSVASNPGHDSANFIVHDDRIAEYGSGESCEENELSDKRRRNREHAKQSRLRKRALLGGLEETLLELRRENMCLRQLAKKTIPDRAENIIRECAYVSTDPDVVVKRDIVQGMRPSSSISFRISQATSHASHEKLHGRVSPSENRGGTSNGSTELRGRGRAGRDRERVPSATKLMSPSHHVVSALAESQANFVLTNPNIPGSPIVFASQGFQALTGYAAEQVVGRNCRFLQGVGTDPMVVSILRNNIAHGRDTSVCILNYKACGTPFWNQLSVGTLLDAEGRIANHVGVMYEIKQMPQADFHRLLHRVPLPEKLLQDESSEDDERESDLMDNEGATNPSKSQRGNTGAKGGQGQSVGGGGKARTHVVDSLRRTRAGSAASGTLHSREG</sequence>
<feature type="domain" description="BZIP" evidence="5">
    <location>
        <begin position="182"/>
        <end position="223"/>
    </location>
</feature>
<keyword evidence="3" id="KW-0157">Chromophore</keyword>
<dbReference type="PANTHER" id="PTHR47429">
    <property type="entry name" value="PROTEIN TWIN LOV 1"/>
    <property type="match status" value="1"/>
</dbReference>
<feature type="region of interest" description="Disordered" evidence="4">
    <location>
        <begin position="458"/>
        <end position="534"/>
    </location>
</feature>
<dbReference type="SUPFAM" id="SSF55785">
    <property type="entry name" value="PYP-like sensor domain (PAS domain)"/>
    <property type="match status" value="1"/>
</dbReference>
<evidence type="ECO:0000313" key="7">
    <source>
        <dbReference type="EMBL" id="AML76362.1"/>
    </source>
</evidence>
<feature type="compositionally biased region" description="Acidic residues" evidence="4">
    <location>
        <begin position="464"/>
        <end position="477"/>
    </location>
</feature>
<dbReference type="GO" id="GO:0003700">
    <property type="term" value="F:DNA-binding transcription factor activity"/>
    <property type="evidence" value="ECO:0007669"/>
    <property type="project" value="InterPro"/>
</dbReference>
<organism evidence="7">
    <name type="scientific">Ishige okamurae</name>
    <dbReference type="NCBI Taxonomy" id="233772"/>
    <lineage>
        <taxon>Eukaryota</taxon>
        <taxon>Sar</taxon>
        <taxon>Stramenopiles</taxon>
        <taxon>Ochrophyta</taxon>
        <taxon>PX clade</taxon>
        <taxon>Phaeophyceae</taxon>
        <taxon>Ectocarpales</taxon>
        <taxon>Ishigeaceae</taxon>
        <taxon>Ishige</taxon>
    </lineage>
</organism>
<feature type="compositionally biased region" description="Polar residues" evidence="4">
    <location>
        <begin position="287"/>
        <end position="299"/>
    </location>
</feature>
<dbReference type="CDD" id="cd00130">
    <property type="entry name" value="PAS"/>
    <property type="match status" value="1"/>
</dbReference>
<keyword evidence="2" id="KW-0288">FMN</keyword>
<evidence type="ECO:0000259" key="5">
    <source>
        <dbReference type="Pfam" id="PF07716"/>
    </source>
</evidence>
<dbReference type="InterPro" id="IPR035965">
    <property type="entry name" value="PAS-like_dom_sf"/>
</dbReference>
<protein>
    <submittedName>
        <fullName evidence="7">Putative LOV domain-containing protein</fullName>
    </submittedName>
</protein>
<dbReference type="EMBL" id="KU698171">
    <property type="protein sequence ID" value="AML76362.1"/>
    <property type="molecule type" value="mRNA"/>
</dbReference>
<dbReference type="SUPFAM" id="SSF57959">
    <property type="entry name" value="Leucine zipper domain"/>
    <property type="match status" value="1"/>
</dbReference>
<feature type="compositionally biased region" description="Gly residues" evidence="4">
    <location>
        <begin position="493"/>
        <end position="507"/>
    </location>
</feature>
<accession>A0A126WUS5</accession>
<name>A0A126WUS5_9PHAE</name>
<dbReference type="Pfam" id="PF13426">
    <property type="entry name" value="PAS_9"/>
    <property type="match status" value="1"/>
</dbReference>
<feature type="compositionally biased region" description="Polar residues" evidence="4">
    <location>
        <begin position="480"/>
        <end position="491"/>
    </location>
</feature>
<dbReference type="InterPro" id="IPR000014">
    <property type="entry name" value="PAS"/>
</dbReference>
<feature type="compositionally biased region" description="Basic and acidic residues" evidence="4">
    <location>
        <begin position="301"/>
        <end position="314"/>
    </location>
</feature>
<proteinExistence type="evidence at transcript level"/>
<dbReference type="GO" id="GO:0005634">
    <property type="term" value="C:nucleus"/>
    <property type="evidence" value="ECO:0007669"/>
    <property type="project" value="TreeGrafter"/>
</dbReference>